<dbReference type="RefSeq" id="WP_132509584.1">
    <property type="nucleotide sequence ID" value="NZ_SMKP01000044.1"/>
</dbReference>
<dbReference type="OrthoDB" id="9805171at2"/>
<sequence>MEDARGPVGRIYGLDMLAPARTSAEQAGVNNVEFPHCHIEDVPLPAAAADIVISNCVTNI</sequence>
<dbReference type="SUPFAM" id="SSF53335">
    <property type="entry name" value="S-adenosyl-L-methionine-dependent methyltransferases"/>
    <property type="match status" value="1"/>
</dbReference>
<dbReference type="GO" id="GO:0008168">
    <property type="term" value="F:methyltransferase activity"/>
    <property type="evidence" value="ECO:0007669"/>
    <property type="project" value="UniProtKB-KW"/>
</dbReference>
<dbReference type="Gene3D" id="3.40.50.150">
    <property type="entry name" value="Vaccinia Virus protein VP39"/>
    <property type="match status" value="1"/>
</dbReference>
<feature type="domain" description="Methyltransferase" evidence="1">
    <location>
        <begin position="7"/>
        <end position="59"/>
    </location>
</feature>
<evidence type="ECO:0000313" key="3">
    <source>
        <dbReference type="Proteomes" id="UP000294543"/>
    </source>
</evidence>
<gene>
    <name evidence="2" type="ORF">E1294_17460</name>
</gene>
<evidence type="ECO:0000313" key="2">
    <source>
        <dbReference type="EMBL" id="TDD20547.1"/>
    </source>
</evidence>
<dbReference type="Pfam" id="PF13847">
    <property type="entry name" value="Methyltransf_31"/>
    <property type="match status" value="1"/>
</dbReference>
<organism evidence="2 3">
    <name type="scientific">Nonomuraea diastatica</name>
    <dbReference type="NCBI Taxonomy" id="1848329"/>
    <lineage>
        <taxon>Bacteria</taxon>
        <taxon>Bacillati</taxon>
        <taxon>Actinomycetota</taxon>
        <taxon>Actinomycetes</taxon>
        <taxon>Streptosporangiales</taxon>
        <taxon>Streptosporangiaceae</taxon>
        <taxon>Nonomuraea</taxon>
    </lineage>
</organism>
<dbReference type="GO" id="GO:0032259">
    <property type="term" value="P:methylation"/>
    <property type="evidence" value="ECO:0007669"/>
    <property type="project" value="UniProtKB-KW"/>
</dbReference>
<keyword evidence="3" id="KW-1185">Reference proteome</keyword>
<keyword evidence="2" id="KW-0489">Methyltransferase</keyword>
<dbReference type="Proteomes" id="UP000294543">
    <property type="component" value="Unassembled WGS sequence"/>
</dbReference>
<proteinExistence type="predicted"/>
<name>A0A4V2YET8_9ACTN</name>
<dbReference type="AlphaFoldDB" id="A0A4V2YET8"/>
<dbReference type="EMBL" id="SMKP01000044">
    <property type="protein sequence ID" value="TDD20547.1"/>
    <property type="molecule type" value="Genomic_DNA"/>
</dbReference>
<keyword evidence="2" id="KW-0808">Transferase</keyword>
<protein>
    <submittedName>
        <fullName evidence="2">Methyltransferase domain-containing protein</fullName>
    </submittedName>
</protein>
<comment type="caution">
    <text evidence="2">The sequence shown here is derived from an EMBL/GenBank/DDBJ whole genome shotgun (WGS) entry which is preliminary data.</text>
</comment>
<dbReference type="InterPro" id="IPR029063">
    <property type="entry name" value="SAM-dependent_MTases_sf"/>
</dbReference>
<accession>A0A4V2YET8</accession>
<reference evidence="2 3" key="1">
    <citation type="submission" date="2019-03" db="EMBL/GenBank/DDBJ databases">
        <title>Draft genome sequences of novel Actinobacteria.</title>
        <authorList>
            <person name="Sahin N."/>
            <person name="Ay H."/>
            <person name="Saygin H."/>
        </authorList>
    </citation>
    <scope>NUCLEOTIDE SEQUENCE [LARGE SCALE GENOMIC DNA]</scope>
    <source>
        <strain evidence="2 3">KC712</strain>
    </source>
</reference>
<evidence type="ECO:0000259" key="1">
    <source>
        <dbReference type="Pfam" id="PF13847"/>
    </source>
</evidence>
<dbReference type="InterPro" id="IPR025714">
    <property type="entry name" value="Methyltranfer_dom"/>
</dbReference>